<sequence length="242" mass="26580">MNRNHLLLPALVLGISLIVCAVLLSQIFRFRDQANQTINVTGSAKREITSDLGILRSSIQAEAPTAEAAYQRLLEQRPGVLNYLKEKGFADADIELNTINLNPVYEVTGQGYSTNRIIQYNANQMVQVTSKDVERIKAVSLDMTSLVRQGINIMVMPPEYYYTKLADLKIEIQADAAKDALNRAQKIAEATGSDLGSITNARMGVIQITPVNSNMIADYGINDATSIEKEITAVVSASFRLD</sequence>
<dbReference type="PANTHER" id="PTHR34387">
    <property type="entry name" value="SLR1258 PROTEIN"/>
    <property type="match status" value="1"/>
</dbReference>
<dbReference type="InterPro" id="IPR052022">
    <property type="entry name" value="26kDa_periplasmic_antigen"/>
</dbReference>
<reference evidence="1 2" key="1">
    <citation type="submission" date="2016-03" db="EMBL/GenBank/DDBJ databases">
        <title>Genome sequence of Pontibacter sp. nov., of the family cytophagaceae, isolated from marine sediment of the Yellow Sea, China.</title>
        <authorList>
            <person name="Zhang G."/>
            <person name="Zhang R."/>
        </authorList>
    </citation>
    <scope>NUCLEOTIDE SEQUENCE [LARGE SCALE GENOMIC DNA]</scope>
    <source>
        <strain evidence="1 2">S10-8</strain>
    </source>
</reference>
<dbReference type="GO" id="GO:0006974">
    <property type="term" value="P:DNA damage response"/>
    <property type="evidence" value="ECO:0007669"/>
    <property type="project" value="TreeGrafter"/>
</dbReference>
<dbReference type="PIRSF" id="PIRSF029033">
    <property type="entry name" value="UCP029033"/>
    <property type="match status" value="1"/>
</dbReference>
<protein>
    <recommendedName>
        <fullName evidence="3">SIMPL domain-containing protein</fullName>
    </recommendedName>
</protein>
<evidence type="ECO:0008006" key="3">
    <source>
        <dbReference type="Google" id="ProtNLM"/>
    </source>
</evidence>
<proteinExistence type="predicted"/>
<comment type="caution">
    <text evidence="1">The sequence shown here is derived from an EMBL/GenBank/DDBJ whole genome shotgun (WGS) entry which is preliminary data.</text>
</comment>
<gene>
    <name evidence="1" type="ORF">A3841_11615</name>
</gene>
<dbReference type="EMBL" id="LVWA01000003">
    <property type="protein sequence ID" value="OKL41672.1"/>
    <property type="molecule type" value="Genomic_DNA"/>
</dbReference>
<evidence type="ECO:0000313" key="2">
    <source>
        <dbReference type="Proteomes" id="UP000186551"/>
    </source>
</evidence>
<dbReference type="InterPro" id="IPR016907">
    <property type="entry name" value="UCP029033"/>
</dbReference>
<dbReference type="OrthoDB" id="9785289at2"/>
<evidence type="ECO:0000313" key="1">
    <source>
        <dbReference type="EMBL" id="OKL41672.1"/>
    </source>
</evidence>
<dbReference type="Gene3D" id="3.30.110.170">
    <property type="entry name" value="Protein of unknown function (DUF541), domain 1"/>
    <property type="match status" value="1"/>
</dbReference>
<dbReference type="PANTHER" id="PTHR34387:SF2">
    <property type="entry name" value="SLR1258 PROTEIN"/>
    <property type="match status" value="1"/>
</dbReference>
<accession>A0A1Q5PHN5</accession>
<keyword evidence="2" id="KW-1185">Reference proteome</keyword>
<dbReference type="STRING" id="1797110.A3841_11615"/>
<dbReference type="Gene3D" id="3.30.70.2970">
    <property type="entry name" value="Protein of unknown function (DUF541), domain 2"/>
    <property type="match status" value="1"/>
</dbReference>
<dbReference type="InterPro" id="IPR007497">
    <property type="entry name" value="SIMPL/DUF541"/>
</dbReference>
<dbReference type="Pfam" id="PF04402">
    <property type="entry name" value="SIMPL"/>
    <property type="match status" value="1"/>
</dbReference>
<organism evidence="1 2">
    <name type="scientific">Pontibacter flavimaris</name>
    <dbReference type="NCBI Taxonomy" id="1797110"/>
    <lineage>
        <taxon>Bacteria</taxon>
        <taxon>Pseudomonadati</taxon>
        <taxon>Bacteroidota</taxon>
        <taxon>Cytophagia</taxon>
        <taxon>Cytophagales</taxon>
        <taxon>Hymenobacteraceae</taxon>
        <taxon>Pontibacter</taxon>
    </lineage>
</organism>
<dbReference type="AlphaFoldDB" id="A0A1Q5PHN5"/>
<name>A0A1Q5PHN5_9BACT</name>
<dbReference type="RefSeq" id="WP_073851082.1">
    <property type="nucleotide sequence ID" value="NZ_LVWA01000003.1"/>
</dbReference>
<dbReference type="Proteomes" id="UP000186551">
    <property type="component" value="Unassembled WGS sequence"/>
</dbReference>